<reference evidence="2 3" key="1">
    <citation type="submission" date="2020-12" db="EMBL/GenBank/DDBJ databases">
        <title>De novo assembly of Tibetan sheep genome.</title>
        <authorList>
            <person name="Li X."/>
        </authorList>
    </citation>
    <scope>NUCLEOTIDE SEQUENCE [LARGE SCALE GENOMIC DNA]</scope>
    <source>
        <tissue evidence="2">Heart</tissue>
    </source>
</reference>
<gene>
    <name evidence="2" type="ORF">JEQ12_012067</name>
</gene>
<evidence type="ECO:0000313" key="2">
    <source>
        <dbReference type="EMBL" id="KAG5195772.1"/>
    </source>
</evidence>
<dbReference type="Proteomes" id="UP000664991">
    <property type="component" value="Unassembled WGS sequence"/>
</dbReference>
<proteinExistence type="predicted"/>
<accession>A0A835ZRK8</accession>
<dbReference type="AlphaFoldDB" id="A0A835ZRK8"/>
<sequence>MNFADTREATWGPFSGRTEQTRAGHAPHSGQILPAEQTSEPGLGGPPGDRQGQPSAVTGHRVCSPPHAAVLFLADPPEGQIRACRAKKLLLTP</sequence>
<organism evidence="2 3">
    <name type="scientific">Ovis aries</name>
    <name type="common">Sheep</name>
    <dbReference type="NCBI Taxonomy" id="9940"/>
    <lineage>
        <taxon>Eukaryota</taxon>
        <taxon>Metazoa</taxon>
        <taxon>Chordata</taxon>
        <taxon>Craniata</taxon>
        <taxon>Vertebrata</taxon>
        <taxon>Euteleostomi</taxon>
        <taxon>Mammalia</taxon>
        <taxon>Eutheria</taxon>
        <taxon>Laurasiatheria</taxon>
        <taxon>Artiodactyla</taxon>
        <taxon>Ruminantia</taxon>
        <taxon>Pecora</taxon>
        <taxon>Bovidae</taxon>
        <taxon>Caprinae</taxon>
        <taxon>Ovis</taxon>
    </lineage>
</organism>
<name>A0A835ZRK8_SHEEP</name>
<protein>
    <submittedName>
        <fullName evidence="2">Uncharacterized protein</fullName>
    </submittedName>
</protein>
<evidence type="ECO:0000256" key="1">
    <source>
        <dbReference type="SAM" id="MobiDB-lite"/>
    </source>
</evidence>
<dbReference type="EMBL" id="JAEMGP010000023">
    <property type="protein sequence ID" value="KAG5195772.1"/>
    <property type="molecule type" value="Genomic_DNA"/>
</dbReference>
<evidence type="ECO:0000313" key="3">
    <source>
        <dbReference type="Proteomes" id="UP000664991"/>
    </source>
</evidence>
<feature type="region of interest" description="Disordered" evidence="1">
    <location>
        <begin position="1"/>
        <end position="61"/>
    </location>
</feature>
<comment type="caution">
    <text evidence="2">The sequence shown here is derived from an EMBL/GenBank/DDBJ whole genome shotgun (WGS) entry which is preliminary data.</text>
</comment>